<evidence type="ECO:0000313" key="4">
    <source>
        <dbReference type="Proteomes" id="UP001306592"/>
    </source>
</evidence>
<dbReference type="InterPro" id="IPR015406">
    <property type="entry name" value="GpJ_CSF"/>
</dbReference>
<protein>
    <submittedName>
        <fullName evidence="3">Host specificity protein J</fullName>
    </submittedName>
</protein>
<gene>
    <name evidence="3" type="ORF">V8N49_13620</name>
</gene>
<dbReference type="Pfam" id="PF13550">
    <property type="entry name" value="Phage-tail_3"/>
    <property type="match status" value="1"/>
</dbReference>
<accession>A0ABU8DIL9</accession>
<dbReference type="PROSITE" id="PS50853">
    <property type="entry name" value="FN3"/>
    <property type="match status" value="1"/>
</dbReference>
<dbReference type="Proteomes" id="UP001306592">
    <property type="component" value="Unassembled WGS sequence"/>
</dbReference>
<dbReference type="Pfam" id="PF24801">
    <property type="entry name" value="FNIII-A_GpJ"/>
    <property type="match status" value="1"/>
</dbReference>
<evidence type="ECO:0000259" key="2">
    <source>
        <dbReference type="PROSITE" id="PS50853"/>
    </source>
</evidence>
<dbReference type="PANTHER" id="PTHR36251:SF2">
    <property type="entry name" value="GIFSY-2 PROPHAGE HOST SPECIFICITY PROTEIN J, PHAGE LAMBDA"/>
    <property type="match status" value="1"/>
</dbReference>
<dbReference type="EMBL" id="JBANEI010000009">
    <property type="protein sequence ID" value="MEI2682690.1"/>
    <property type="molecule type" value="Genomic_DNA"/>
</dbReference>
<dbReference type="InterPro" id="IPR032876">
    <property type="entry name" value="J_dom"/>
</dbReference>
<comment type="caution">
    <text evidence="3">The sequence shown here is derived from an EMBL/GenBank/DDBJ whole genome shotgun (WGS) entry which is preliminary data.</text>
</comment>
<feature type="domain" description="Fibronectin type-III" evidence="2">
    <location>
        <begin position="634"/>
        <end position="727"/>
    </location>
</feature>
<dbReference type="RefSeq" id="WP_336203274.1">
    <property type="nucleotide sequence ID" value="NZ_JBANEI010000009.1"/>
</dbReference>
<dbReference type="SUPFAM" id="SSF49265">
    <property type="entry name" value="Fibronectin type III"/>
    <property type="match status" value="1"/>
</dbReference>
<dbReference type="InterPro" id="IPR003961">
    <property type="entry name" value="FN3_dom"/>
</dbReference>
<dbReference type="InterPro" id="IPR013783">
    <property type="entry name" value="Ig-like_fold"/>
</dbReference>
<reference evidence="3 4" key="1">
    <citation type="submission" date="2024-02" db="EMBL/GenBank/DDBJ databases">
        <title>First report Erwinia aphidicola in onion in Chile.</title>
        <authorList>
            <person name="Valenzuela M."/>
            <person name="Pena M."/>
            <person name="Dutta B."/>
        </authorList>
    </citation>
    <scope>NUCLEOTIDE SEQUENCE [LARGE SCALE GENOMIC DNA]</scope>
    <source>
        <strain evidence="3 4">QCJ3A</strain>
    </source>
</reference>
<dbReference type="InterPro" id="IPR053171">
    <property type="entry name" value="Viral_Tip_Attach_Protein"/>
</dbReference>
<organism evidence="3 4">
    <name type="scientific">Erwinia aphidicola</name>
    <dbReference type="NCBI Taxonomy" id="68334"/>
    <lineage>
        <taxon>Bacteria</taxon>
        <taxon>Pseudomonadati</taxon>
        <taxon>Pseudomonadota</taxon>
        <taxon>Gammaproteobacteria</taxon>
        <taxon>Enterobacterales</taxon>
        <taxon>Erwiniaceae</taxon>
        <taxon>Erwinia</taxon>
    </lineage>
</organism>
<keyword evidence="4" id="KW-1185">Reference proteome</keyword>
<dbReference type="Gene3D" id="2.60.40.10">
    <property type="entry name" value="Immunoglobulins"/>
    <property type="match status" value="1"/>
</dbReference>
<dbReference type="Pfam" id="PF09327">
    <property type="entry name" value="Phage_Tail_Tip"/>
    <property type="match status" value="1"/>
</dbReference>
<evidence type="ECO:0000256" key="1">
    <source>
        <dbReference type="SAM" id="MobiDB-lite"/>
    </source>
</evidence>
<sequence>MQITNGVEFIHGRKGGGGTPHTPYEQPDDLLSTAKLKMLLAVAEGEIEGELTAQDILLNDTQLANDDGSYNFTGVVWDYRKGTQDQTYIQGMPEIDNELAVGIEVKQNTPWTRQLTKLDLDAVRIKLSLPRQYLYKDNGDMVGTVTEYAIDLSTDGGAWKEVVKASFKGKTTSEYQRDHRINLPKATSLWAIRVRRITPDSQTPSKLMNAFNVYSYAEVVDSKLRYPNTALLYVEFDAAQFNGNAPKVTCRPKGRRIRVPSNYNPVTREYTGAWDGNFVWAFSNNPAWIFYDLVLNEIFGMGNRVDASMIDKWGLYSIAAYCDEKVSNGAGGTEPRFTCNVYIQSQQDAYNVLKDIAAIFRGITFWGNNQIFVNADIPQVTSDGHVDPDWTYTASNVINGLFTTAGGSYKNRYSSCQVSYSDPQNHYTDTVETVYDSELVARYGVQEMQLTAIGCTSQSEAHRRGRWALLTNAKDGSISFGVGLDGHIPLPASIIAVADPFLAGRQNGGRIHAVNGRSVTLDRVIDYAAGDRLILNTTDGKTQTRTISAISDDKRTVTVSTAWASVPVAGAVWSIDSDDLAVQYYRVTSVMANDDGTFTVSGVQHDPNKYRYIDDGVRIESPPVTVTPIGVMKPPANIKISESSFASQGLSVASMEVSWDKAEAAIRYMAQWQKDNGDWVNVGQTSATGFTIQGIYAGVYDVRVRSVNAADVSSPWGNAETTTLNGKVGKPGTPVSLVASTKVVWNIDLTWAFPAGSGDTAYTELQVATTADGQNPQFLTYVPYPGVSYQHGPMPAGVRRWYRARLVDKIGNVGDWTAFVGGATNSSASELIDDVVEEFLTSPDGQALLDPLITDPEAAMKDILAGYDNVTQQWSQYGENRAGIIEASKVATDAQSSVASLATVVTANYNNQQAAIKQKFDAYADVDNPSAIYTLKTGIRYNGTNYDAGLSVAATVNGTSVDTRVAVNANQFVVISGSQGNYYSPFIIKDGQVLINQAFIGTAWIGRGNITDVLQSDNWVAGQSGLSLDFKTGVIENYGSTAGEGKMKQSNQTISVADGNGVLRVQIGRITGVF</sequence>
<name>A0ABU8DIL9_ERWAP</name>
<dbReference type="PANTHER" id="PTHR36251">
    <property type="entry name" value="FELS-1 PROPHAGE HOST SPECIFICITY PROTEIN-RELATED"/>
    <property type="match status" value="1"/>
</dbReference>
<feature type="region of interest" description="Disordered" evidence="1">
    <location>
        <begin position="1"/>
        <end position="21"/>
    </location>
</feature>
<dbReference type="InterPro" id="IPR055385">
    <property type="entry name" value="GpJ_HDII-ins2"/>
</dbReference>
<dbReference type="InterPro" id="IPR036116">
    <property type="entry name" value="FN3_sf"/>
</dbReference>
<evidence type="ECO:0000313" key="3">
    <source>
        <dbReference type="EMBL" id="MEI2682690.1"/>
    </source>
</evidence>
<dbReference type="CDD" id="cd00063">
    <property type="entry name" value="FN3"/>
    <property type="match status" value="1"/>
</dbReference>
<proteinExistence type="predicted"/>